<dbReference type="Proteomes" id="UP000076476">
    <property type="component" value="Unassembled WGS sequence"/>
</dbReference>
<sequence length="102" mass="12280">MQETRISLMENFDVEVREKLRDHYERTTIQLNKLERFLWNLSKIEGQREALFDDNSLSLIRDKKKYQLMSKIKKGEDTNNVVHYRLSPPLAEKRVNQAKSRE</sequence>
<reference evidence="1 2" key="1">
    <citation type="submission" date="2016-04" db="EMBL/GenBank/DDBJ databases">
        <title>Draft genome sequence of Aeribacillus pallidus 8m3 from petroleum reservoir.</title>
        <authorList>
            <person name="Poltaraus A.B."/>
            <person name="Nazina T.N."/>
            <person name="Tourova T.P."/>
            <person name="Malakho S.M."/>
            <person name="Korshunova A.V."/>
            <person name="Sokolova D.S."/>
        </authorList>
    </citation>
    <scope>NUCLEOTIDE SEQUENCE [LARGE SCALE GENOMIC DNA]</scope>
    <source>
        <strain evidence="1 2">8m3</strain>
    </source>
</reference>
<name>A0A161ZRB5_9BACI</name>
<gene>
    <name evidence="1" type="ORF">AZI98_13515</name>
</gene>
<proteinExistence type="predicted"/>
<evidence type="ECO:0000313" key="2">
    <source>
        <dbReference type="Proteomes" id="UP000076476"/>
    </source>
</evidence>
<organism evidence="1 2">
    <name type="scientific">Aeribacillus pallidus</name>
    <dbReference type="NCBI Taxonomy" id="33936"/>
    <lineage>
        <taxon>Bacteria</taxon>
        <taxon>Bacillati</taxon>
        <taxon>Bacillota</taxon>
        <taxon>Bacilli</taxon>
        <taxon>Bacillales</taxon>
        <taxon>Bacillaceae</taxon>
        <taxon>Aeribacillus</taxon>
    </lineage>
</organism>
<comment type="caution">
    <text evidence="1">The sequence shown here is derived from an EMBL/GenBank/DDBJ whole genome shotgun (WGS) entry which is preliminary data.</text>
</comment>
<dbReference type="STRING" id="33936.AZI98_13515"/>
<keyword evidence="2" id="KW-1185">Reference proteome</keyword>
<evidence type="ECO:0000313" key="1">
    <source>
        <dbReference type="EMBL" id="KZN95457.1"/>
    </source>
</evidence>
<dbReference type="EMBL" id="LWBR01000048">
    <property type="protein sequence ID" value="KZN95457.1"/>
    <property type="molecule type" value="Genomic_DNA"/>
</dbReference>
<protein>
    <submittedName>
        <fullName evidence="1">Uncharacterized protein</fullName>
    </submittedName>
</protein>
<dbReference type="AlphaFoldDB" id="A0A161ZRB5"/>
<accession>A0A161ZRB5</accession>